<dbReference type="PANTHER" id="PTHR30460">
    <property type="entry name" value="MODERATE CONDUCTANCE MECHANOSENSITIVE CHANNEL YBIO"/>
    <property type="match status" value="1"/>
</dbReference>
<comment type="caution">
    <text evidence="11">The sequence shown here is derived from an EMBL/GenBank/DDBJ whole genome shotgun (WGS) entry which is preliminary data.</text>
</comment>
<comment type="subcellular location">
    <subcellularLocation>
        <location evidence="1">Cell membrane</location>
        <topology evidence="1">Multi-pass membrane protein</topology>
    </subcellularLocation>
</comment>
<organism evidence="11 12">
    <name type="scientific">Sulfoacidibacillus ferrooxidans</name>
    <dbReference type="NCBI Taxonomy" id="2005001"/>
    <lineage>
        <taxon>Bacteria</taxon>
        <taxon>Bacillati</taxon>
        <taxon>Bacillota</taxon>
        <taxon>Bacilli</taxon>
        <taxon>Bacillales</taxon>
        <taxon>Alicyclobacillaceae</taxon>
        <taxon>Sulfoacidibacillus</taxon>
    </lineage>
</organism>
<dbReference type="InterPro" id="IPR011014">
    <property type="entry name" value="MscS_channel_TM-2"/>
</dbReference>
<dbReference type="Pfam" id="PF00924">
    <property type="entry name" value="MS_channel_2nd"/>
    <property type="match status" value="1"/>
</dbReference>
<dbReference type="RefSeq" id="WP_241711835.1">
    <property type="nucleotide sequence ID" value="NZ_JALBUF010000001.1"/>
</dbReference>
<evidence type="ECO:0000313" key="12">
    <source>
        <dbReference type="Proteomes" id="UP001139263"/>
    </source>
</evidence>
<evidence type="ECO:0000256" key="2">
    <source>
        <dbReference type="ARBA" id="ARBA00008017"/>
    </source>
</evidence>
<keyword evidence="3" id="KW-1003">Cell membrane</keyword>
<dbReference type="Gene3D" id="2.30.30.60">
    <property type="match status" value="1"/>
</dbReference>
<keyword evidence="4 7" id="KW-0812">Transmembrane</keyword>
<evidence type="ECO:0000256" key="7">
    <source>
        <dbReference type="SAM" id="Phobius"/>
    </source>
</evidence>
<name>A0A9X1V7J4_9BACL</name>
<dbReference type="InterPro" id="IPR023408">
    <property type="entry name" value="MscS_beta-dom_sf"/>
</dbReference>
<evidence type="ECO:0000256" key="5">
    <source>
        <dbReference type="ARBA" id="ARBA00022989"/>
    </source>
</evidence>
<feature type="transmembrane region" description="Helical" evidence="7">
    <location>
        <begin position="64"/>
        <end position="87"/>
    </location>
</feature>
<dbReference type="PANTHER" id="PTHR30460:SF0">
    <property type="entry name" value="MODERATE CONDUCTANCE MECHANOSENSITIVE CHANNEL YBIO"/>
    <property type="match status" value="1"/>
</dbReference>
<dbReference type="SUPFAM" id="SSF50182">
    <property type="entry name" value="Sm-like ribonucleoproteins"/>
    <property type="match status" value="1"/>
</dbReference>
<evidence type="ECO:0000259" key="10">
    <source>
        <dbReference type="Pfam" id="PF21088"/>
    </source>
</evidence>
<protein>
    <submittedName>
        <fullName evidence="11">Small-conductance mechanosensitive channel</fullName>
    </submittedName>
</protein>
<keyword evidence="6 7" id="KW-0472">Membrane</keyword>
<dbReference type="GO" id="GO:0005886">
    <property type="term" value="C:plasma membrane"/>
    <property type="evidence" value="ECO:0007669"/>
    <property type="project" value="UniProtKB-SubCell"/>
</dbReference>
<dbReference type="Pfam" id="PF21082">
    <property type="entry name" value="MS_channel_3rd"/>
    <property type="match status" value="1"/>
</dbReference>
<sequence length="300" mass="33521">MEPIIHYVQQMAFRDTNILGVIAWHIVLALLIYFIALIMIKIGNRMIHHFLRMQTRLDERRRQTLNSLFENILKYTVYFVIILTILPLFGVNIAALLAGAGVAGLAIGFGAQTLIKDFFAGIFILFEDQYGIGDWVMIDNASGANNVTGKVIAVGMRMTSVQVWTGQIVYIPNGTILQVTNYSKDINLAVVAFNVGYETDADTALHIVKEVLKEVSEEDPNAIGDIQILGVNQLNDSTYTVEATLQCKPYSQFSVQRLAYRKLQERFLARGLSLPFHREVWMNGEFHAAAAKSDDASSVT</sequence>
<dbReference type="GO" id="GO:0008381">
    <property type="term" value="F:mechanosensitive monoatomic ion channel activity"/>
    <property type="evidence" value="ECO:0007669"/>
    <property type="project" value="InterPro"/>
</dbReference>
<accession>A0A9X1V7J4</accession>
<dbReference type="EMBL" id="JALBUF010000001">
    <property type="protein sequence ID" value="MCI0182225.1"/>
    <property type="molecule type" value="Genomic_DNA"/>
</dbReference>
<dbReference type="InterPro" id="IPR011066">
    <property type="entry name" value="MscS_channel_C_sf"/>
</dbReference>
<dbReference type="InterPro" id="IPR006685">
    <property type="entry name" value="MscS_channel_2nd"/>
</dbReference>
<dbReference type="SUPFAM" id="SSF82861">
    <property type="entry name" value="Mechanosensitive channel protein MscS (YggB), transmembrane region"/>
    <property type="match status" value="1"/>
</dbReference>
<feature type="domain" description="Mechanosensitive ion channel transmembrane helices 2/3" evidence="10">
    <location>
        <begin position="71"/>
        <end position="112"/>
    </location>
</feature>
<evidence type="ECO:0000256" key="4">
    <source>
        <dbReference type="ARBA" id="ARBA00022692"/>
    </source>
</evidence>
<dbReference type="InterPro" id="IPR049278">
    <property type="entry name" value="MS_channel_C"/>
</dbReference>
<evidence type="ECO:0000313" key="11">
    <source>
        <dbReference type="EMBL" id="MCI0182225.1"/>
    </source>
</evidence>
<dbReference type="Gene3D" id="1.10.287.1260">
    <property type="match status" value="1"/>
</dbReference>
<keyword evidence="12" id="KW-1185">Reference proteome</keyword>
<feature type="transmembrane region" description="Helical" evidence="7">
    <location>
        <begin position="22"/>
        <end position="43"/>
    </location>
</feature>
<dbReference type="AlphaFoldDB" id="A0A9X1V7J4"/>
<dbReference type="InterPro" id="IPR049142">
    <property type="entry name" value="MS_channel_1st"/>
</dbReference>
<dbReference type="Gene3D" id="3.30.70.100">
    <property type="match status" value="1"/>
</dbReference>
<feature type="transmembrane region" description="Helical" evidence="7">
    <location>
        <begin position="93"/>
        <end position="115"/>
    </location>
</feature>
<evidence type="ECO:0000259" key="9">
    <source>
        <dbReference type="Pfam" id="PF21082"/>
    </source>
</evidence>
<dbReference type="SUPFAM" id="SSF82689">
    <property type="entry name" value="Mechanosensitive channel protein MscS (YggB), C-terminal domain"/>
    <property type="match status" value="1"/>
</dbReference>
<dbReference type="Proteomes" id="UP001139263">
    <property type="component" value="Unassembled WGS sequence"/>
</dbReference>
<dbReference type="InterPro" id="IPR010920">
    <property type="entry name" value="LSM_dom_sf"/>
</dbReference>
<keyword evidence="5 7" id="KW-1133">Transmembrane helix</keyword>
<evidence type="ECO:0000256" key="6">
    <source>
        <dbReference type="ARBA" id="ARBA00023136"/>
    </source>
</evidence>
<evidence type="ECO:0000256" key="1">
    <source>
        <dbReference type="ARBA" id="ARBA00004651"/>
    </source>
</evidence>
<feature type="domain" description="Mechanosensitive ion channel MscS C-terminal" evidence="9">
    <location>
        <begin position="190"/>
        <end position="273"/>
    </location>
</feature>
<evidence type="ECO:0000259" key="8">
    <source>
        <dbReference type="Pfam" id="PF00924"/>
    </source>
</evidence>
<dbReference type="InterPro" id="IPR045276">
    <property type="entry name" value="YbiO_bact"/>
</dbReference>
<proteinExistence type="inferred from homology"/>
<feature type="domain" description="Mechanosensitive ion channel MscS" evidence="8">
    <location>
        <begin position="113"/>
        <end position="184"/>
    </location>
</feature>
<comment type="similarity">
    <text evidence="2">Belongs to the MscS (TC 1.A.23) family.</text>
</comment>
<evidence type="ECO:0000256" key="3">
    <source>
        <dbReference type="ARBA" id="ARBA00022475"/>
    </source>
</evidence>
<gene>
    <name evidence="11" type="primary">mscS</name>
    <name evidence="11" type="ORF">MM817_00481</name>
</gene>
<dbReference type="Pfam" id="PF21088">
    <property type="entry name" value="MS_channel_1st"/>
    <property type="match status" value="1"/>
</dbReference>
<reference evidence="11" key="1">
    <citation type="submission" date="2022-03" db="EMBL/GenBank/DDBJ databases">
        <title>Draft Genome Sequence of Firmicute Strain S0AB, a Heterotrophic Iron/Sulfur-Oxidizing Extreme Acidophile.</title>
        <authorList>
            <person name="Vergara E."/>
            <person name="Pakostova E."/>
            <person name="Johnson D.B."/>
            <person name="Holmes D.S."/>
        </authorList>
    </citation>
    <scope>NUCLEOTIDE SEQUENCE</scope>
    <source>
        <strain evidence="11">S0AB</strain>
    </source>
</reference>